<evidence type="ECO:0000313" key="3">
    <source>
        <dbReference type="Proteomes" id="UP000004994"/>
    </source>
</evidence>
<dbReference type="PANTHER" id="PTHR31907">
    <property type="entry name" value="MLP-LIKE PROTEIN 423"/>
    <property type="match status" value="1"/>
</dbReference>
<dbReference type="SUPFAM" id="SSF55961">
    <property type="entry name" value="Bet v1-like"/>
    <property type="match status" value="1"/>
</dbReference>
<dbReference type="GO" id="GO:0006952">
    <property type="term" value="P:defense response"/>
    <property type="evidence" value="ECO:0007669"/>
    <property type="project" value="InterPro"/>
</dbReference>
<dbReference type="OrthoDB" id="1847301at2759"/>
<keyword evidence="3" id="KW-1185">Reference proteome</keyword>
<dbReference type="Proteomes" id="UP000004994">
    <property type="component" value="Chromosome 5"/>
</dbReference>
<organism evidence="2">
    <name type="scientific">Solanum lycopersicum</name>
    <name type="common">Tomato</name>
    <name type="synonym">Lycopersicon esculentum</name>
    <dbReference type="NCBI Taxonomy" id="4081"/>
    <lineage>
        <taxon>Eukaryota</taxon>
        <taxon>Viridiplantae</taxon>
        <taxon>Streptophyta</taxon>
        <taxon>Embryophyta</taxon>
        <taxon>Tracheophyta</taxon>
        <taxon>Spermatophyta</taxon>
        <taxon>Magnoliopsida</taxon>
        <taxon>eudicotyledons</taxon>
        <taxon>Gunneridae</taxon>
        <taxon>Pentapetalae</taxon>
        <taxon>asterids</taxon>
        <taxon>lamiids</taxon>
        <taxon>Solanales</taxon>
        <taxon>Solanaceae</taxon>
        <taxon>Solanoideae</taxon>
        <taxon>Solaneae</taxon>
        <taxon>Solanum</taxon>
        <taxon>Solanum subgen. Lycopersicon</taxon>
    </lineage>
</organism>
<feature type="domain" description="Bet v I/Major latex protein" evidence="1">
    <location>
        <begin position="2"/>
        <end position="149"/>
    </location>
</feature>
<accession>A0A3Q7GKZ6</accession>
<dbReference type="InterPro" id="IPR051761">
    <property type="entry name" value="MLP-like_ligand-binding"/>
</dbReference>
<sequence length="150" mass="17597">MSLHGKLVSEIEIKCDGDIFYEVYRHRPHHISTMSPNNIQNVDVHEGEWGTVDSVIFWNFIHDGKEVVAKEKVEEIDEENKLIKKKIIEGDILEYYKSFYITVHVETKGENNLVTLIIEYEKKNANVPDPHTFMELILNVTKDIENYHIK</sequence>
<dbReference type="Pfam" id="PF00407">
    <property type="entry name" value="Bet_v_1"/>
    <property type="match status" value="1"/>
</dbReference>
<dbReference type="Gramene" id="Solyc05g046140.3.1">
    <property type="protein sequence ID" value="Solyc05g046140.3.1"/>
    <property type="gene ID" value="Solyc05g046140.3"/>
</dbReference>
<dbReference type="FunCoup" id="A0A3Q7GKZ6">
    <property type="interactions" value="254"/>
</dbReference>
<dbReference type="OMA" id="LTWNYVH"/>
<protein>
    <recommendedName>
        <fullName evidence="1">Bet v I/Major latex protein domain-containing protein</fullName>
    </recommendedName>
</protein>
<dbReference type="EnsemblPlants" id="Solyc05g046140.3.1">
    <property type="protein sequence ID" value="Solyc05g046140.3.1"/>
    <property type="gene ID" value="Solyc05g046140.3"/>
</dbReference>
<name>A0A3Q7GKZ6_SOLLC</name>
<reference evidence="2" key="2">
    <citation type="submission" date="2019-01" db="UniProtKB">
        <authorList>
            <consortium name="EnsemblPlants"/>
        </authorList>
    </citation>
    <scope>IDENTIFICATION</scope>
    <source>
        <strain evidence="2">cv. Heinz 1706</strain>
    </source>
</reference>
<evidence type="ECO:0000313" key="2">
    <source>
        <dbReference type="EnsemblPlants" id="Solyc05g046140.3.1"/>
    </source>
</evidence>
<dbReference type="Gene3D" id="3.30.530.20">
    <property type="match status" value="1"/>
</dbReference>
<proteinExistence type="predicted"/>
<reference evidence="2" key="1">
    <citation type="journal article" date="2012" name="Nature">
        <title>The tomato genome sequence provides insights into fleshy fruit evolution.</title>
        <authorList>
            <consortium name="Tomato Genome Consortium"/>
        </authorList>
    </citation>
    <scope>NUCLEOTIDE SEQUENCE [LARGE SCALE GENOMIC DNA]</scope>
    <source>
        <strain evidence="2">cv. Heinz 1706</strain>
    </source>
</reference>
<dbReference type="PaxDb" id="4081-Solyc05g046140.2.1"/>
<dbReference type="CDD" id="cd07816">
    <property type="entry name" value="Bet_v1-like"/>
    <property type="match status" value="1"/>
</dbReference>
<dbReference type="InterPro" id="IPR000916">
    <property type="entry name" value="Bet_v_I/MLP"/>
</dbReference>
<evidence type="ECO:0000259" key="1">
    <source>
        <dbReference type="SMART" id="SM01037"/>
    </source>
</evidence>
<dbReference type="SMR" id="A0A3Q7GKZ6"/>
<dbReference type="AlphaFoldDB" id="A0A3Q7GKZ6"/>
<gene>
    <name evidence="2" type="primary">LOC101268283</name>
</gene>
<dbReference type="SMART" id="SM01037">
    <property type="entry name" value="Bet_v_1"/>
    <property type="match status" value="1"/>
</dbReference>
<dbReference type="InterPro" id="IPR023393">
    <property type="entry name" value="START-like_dom_sf"/>
</dbReference>
<dbReference type="STRING" id="4081.A0A3Q7GKZ6"/>
<dbReference type="InParanoid" id="A0A3Q7GKZ6"/>